<feature type="compositionally biased region" description="Polar residues" evidence="8">
    <location>
        <begin position="405"/>
        <end position="415"/>
    </location>
</feature>
<evidence type="ECO:0000256" key="2">
    <source>
        <dbReference type="ARBA" id="ARBA00006210"/>
    </source>
</evidence>
<feature type="region of interest" description="Disordered" evidence="8">
    <location>
        <begin position="1104"/>
        <end position="1147"/>
    </location>
</feature>
<feature type="region of interest" description="Disordered" evidence="8">
    <location>
        <begin position="395"/>
        <end position="439"/>
    </location>
</feature>
<dbReference type="STRING" id="102285.A0A0R3T824"/>
<keyword evidence="5 7" id="KW-0804">Transcription</keyword>
<feature type="compositionally biased region" description="Low complexity" evidence="8">
    <location>
        <begin position="918"/>
        <end position="932"/>
    </location>
</feature>
<feature type="region of interest" description="Disordered" evidence="8">
    <location>
        <begin position="1159"/>
        <end position="1204"/>
    </location>
</feature>
<feature type="region of interest" description="Disordered" evidence="8">
    <location>
        <begin position="889"/>
        <end position="965"/>
    </location>
</feature>
<organism evidence="10">
    <name type="scientific">Rodentolepis nana</name>
    <name type="common">Dwarf tapeworm</name>
    <name type="synonym">Hymenolepis nana</name>
    <dbReference type="NCBI Taxonomy" id="102285"/>
    <lineage>
        <taxon>Eukaryota</taxon>
        <taxon>Metazoa</taxon>
        <taxon>Spiralia</taxon>
        <taxon>Lophotrochozoa</taxon>
        <taxon>Platyhelminthes</taxon>
        <taxon>Cestoda</taxon>
        <taxon>Eucestoda</taxon>
        <taxon>Cyclophyllidea</taxon>
        <taxon>Hymenolepididae</taxon>
        <taxon>Rodentolepis</taxon>
    </lineage>
</organism>
<dbReference type="InterPro" id="IPR019680">
    <property type="entry name" value="Mediator_Med1"/>
</dbReference>
<evidence type="ECO:0000256" key="4">
    <source>
        <dbReference type="ARBA" id="ARBA00023159"/>
    </source>
</evidence>
<comment type="similarity">
    <text evidence="2 7">Belongs to the Mediator complex subunit 1 family.</text>
</comment>
<dbReference type="Pfam" id="PF10744">
    <property type="entry name" value="Med1"/>
    <property type="match status" value="1"/>
</dbReference>
<evidence type="ECO:0000313" key="10">
    <source>
        <dbReference type="WBParaSite" id="HNAJ_0000321201-mRNA-1"/>
    </source>
</evidence>
<sequence length="1204" mass="128218">LGQDNSPINCLFEESVGSLEFIPFFFFSVAQFTTADNITRVTLAAEFFLKLNPPLLFDLDSIAEVEAITKIPMDSLRQQEPQPLRYILLCQHEQDGLFAIDPHYLLPYRAQHTYHVLPNNLRGYFVNEIAFTCPSQLPPLIQLLRQRASWLSFVETFMLHPKYNFTKDPELTFRFKVGLPSQNTFVVSLMHPLWDTRVVEVTIDIGDLGVSGARVSGAVVPEYMRCIFDKNPDENMGNEEWFNPTTILSKTLHLPIAMTWLLIRLGCPATKMLTELFPWKDSSTSKRAAKGSSSSKKLTPGQQARELLDRVKSKLHFSNDAAADGILSGYDFISQETLADGEALLLGEDVLEGIPYEPLANATPNWPVELQPIQQSLPPPPQLSTQQIPQVSKSSLLPPGVMATTPPSALTADQPSSSSASTSKQVPDDAFPTSSLNNQGFRSMPIIPGAMVTPSFAQSVPSMRPPVVSTPTNHSLKPQTPASCGSSMLVSLLDEESSPQSLPPPPHVGSSAIPSNRIISSPVAAAIQQQNLSSASPLPNSNHSAHTPPVYLKSSGSSSDVLNHLLTSSASNNSSSSIMNAGSSSGATVNPNQPLQAAGAAAAIKPLSITPSDPSSRKGRRRRAEQPLAASFISALPTRATAIENMKQSSVKATTISSSKPPPPTNAPPVAKVSVYDFEDCPPASTSSTTSATPLHPLPSQSSHIPPPPPPPSQPKPQPYVFNEVITTSERTTEMKSDLKFVIKTNRAGSAGGNPVLEKASSLPKPRIKTVESKPVAYLKQMRQHLPTTSATPQPPKKERKKRISSKSKEAISMPSSSSSSSSSQPSLVMSISSPKVLATNAVPVTQSSPKKHGLIKNKTGKKKTLSTSSGASEPKRHRLMLLEESQQPLELSGSLGGGNGTNRLIKGYKIPKVRKLSTTSNTNPSPSMNNSQEDPNANQTVPQATAASASSAISSSSSTTKAPQKSLQFIVENLREKRAVEQSQTQQIPISGSSASMNAYSAGDGTNSADDTLPLVDSSENLFEKFSTTATPNKPSVGGGGSSSSTSSSTKRLKSTPPNLSGYDLKDPRIATLEDSSGEHGVLVPDAHPGKEPEDNAVDAVLALDTHSDSQTPPASMDVEPVNSSDLIKAPTDTPDSPTESVTNKAFVASSKIIPVTQESIAQPSSQPTPLPTTGPFYHKSLPGPGRPGSSSTRGGGMPRGTG</sequence>
<feature type="compositionally biased region" description="Low complexity" evidence="8">
    <location>
        <begin position="568"/>
        <end position="587"/>
    </location>
</feature>
<name>A0A0R3T824_RODNA</name>
<feature type="region of interest" description="Disordered" evidence="8">
    <location>
        <begin position="652"/>
        <end position="671"/>
    </location>
</feature>
<evidence type="ECO:0000256" key="7">
    <source>
        <dbReference type="RuleBase" id="RU364059"/>
    </source>
</evidence>
<evidence type="ECO:0000256" key="3">
    <source>
        <dbReference type="ARBA" id="ARBA00023015"/>
    </source>
</evidence>
<keyword evidence="3 7" id="KW-0805">Transcription regulation</keyword>
<feature type="compositionally biased region" description="Pro residues" evidence="8">
    <location>
        <begin position="705"/>
        <end position="718"/>
    </location>
</feature>
<evidence type="ECO:0000256" key="1">
    <source>
        <dbReference type="ARBA" id="ARBA00004123"/>
    </source>
</evidence>
<evidence type="ECO:0000259" key="9">
    <source>
        <dbReference type="Pfam" id="PF10744"/>
    </source>
</evidence>
<feature type="compositionally biased region" description="Basic residues" evidence="8">
    <location>
        <begin position="850"/>
        <end position="865"/>
    </location>
</feature>
<comment type="subcellular location">
    <subcellularLocation>
        <location evidence="1 7">Nucleus</location>
    </subcellularLocation>
</comment>
<feature type="region of interest" description="Disordered" evidence="8">
    <location>
        <begin position="681"/>
        <end position="731"/>
    </location>
</feature>
<feature type="compositionally biased region" description="Polar residues" evidence="8">
    <location>
        <begin position="982"/>
        <end position="1011"/>
    </location>
</feature>
<evidence type="ECO:0000256" key="8">
    <source>
        <dbReference type="SAM" id="MobiDB-lite"/>
    </source>
</evidence>
<feature type="compositionally biased region" description="Polar residues" evidence="8">
    <location>
        <begin position="933"/>
        <end position="944"/>
    </location>
</feature>
<feature type="region of interest" description="Disordered" evidence="8">
    <location>
        <begin position="746"/>
        <end position="830"/>
    </location>
</feature>
<feature type="compositionally biased region" description="Low complexity" evidence="8">
    <location>
        <begin position="682"/>
        <end position="704"/>
    </location>
</feature>
<feature type="region of interest" description="Disordered" evidence="8">
    <location>
        <begin position="842"/>
        <end position="877"/>
    </location>
</feature>
<comment type="function">
    <text evidence="7">Component of the Mediator complex, a coactivator involved in the regulated transcription of nearly all RNA polymerase II-dependent genes. Mediator functions as a bridge to convey information from gene-specific regulatory proteins to the basal RNA polymerase II transcription machinery. Mediator is recruited to promoters by direct interactions with regulatory proteins and serves as a scaffold for the assembly of a functional preinitiation complex with RNA polymerase II and the general transcription factors.</text>
</comment>
<feature type="region of interest" description="Disordered" evidence="8">
    <location>
        <begin position="371"/>
        <end position="390"/>
    </location>
</feature>
<feature type="compositionally biased region" description="Low complexity" evidence="8">
    <location>
        <begin position="945"/>
        <end position="961"/>
    </location>
</feature>
<feature type="compositionally biased region" description="Low complexity" evidence="8">
    <location>
        <begin position="811"/>
        <end position="830"/>
    </location>
</feature>
<dbReference type="AlphaFoldDB" id="A0A0R3T824"/>
<dbReference type="WBParaSite" id="HNAJ_0000321201-mRNA-1">
    <property type="protein sequence ID" value="HNAJ_0000321201-mRNA-1"/>
    <property type="gene ID" value="HNAJ_0000321201"/>
</dbReference>
<feature type="compositionally biased region" description="Low complexity" evidence="8">
    <location>
        <begin position="533"/>
        <end position="545"/>
    </location>
</feature>
<feature type="region of interest" description="Disordered" evidence="8">
    <location>
        <begin position="463"/>
        <end position="514"/>
    </location>
</feature>
<evidence type="ECO:0000256" key="5">
    <source>
        <dbReference type="ARBA" id="ARBA00023163"/>
    </source>
</evidence>
<evidence type="ECO:0000256" key="6">
    <source>
        <dbReference type="ARBA" id="ARBA00023242"/>
    </source>
</evidence>
<reference evidence="10" key="1">
    <citation type="submission" date="2017-02" db="UniProtKB">
        <authorList>
            <consortium name="WormBaseParasite"/>
        </authorList>
    </citation>
    <scope>IDENTIFICATION</scope>
</reference>
<protein>
    <recommendedName>
        <fullName evidence="7">Mediator of RNA polymerase II transcription subunit 1</fullName>
    </recommendedName>
    <alternativeName>
        <fullName evidence="7">Mediator complex subunit 1</fullName>
    </alternativeName>
</protein>
<proteinExistence type="inferred from homology"/>
<feature type="domain" description="Mediator complex subunit Med1" evidence="9">
    <location>
        <begin position="34"/>
        <end position="148"/>
    </location>
</feature>
<feature type="compositionally biased region" description="Gly residues" evidence="8">
    <location>
        <begin position="1195"/>
        <end position="1204"/>
    </location>
</feature>
<keyword evidence="6 7" id="KW-0539">Nucleus</keyword>
<feature type="region of interest" description="Disordered" evidence="8">
    <location>
        <begin position="1028"/>
        <end position="1068"/>
    </location>
</feature>
<feature type="compositionally biased region" description="Polar residues" evidence="8">
    <location>
        <begin position="469"/>
        <end position="489"/>
    </location>
</feature>
<feature type="compositionally biased region" description="Polar residues" evidence="8">
    <location>
        <begin position="554"/>
        <end position="567"/>
    </location>
</feature>
<accession>A0A0R3T824</accession>
<feature type="compositionally biased region" description="Polar residues" evidence="8">
    <location>
        <begin position="1135"/>
        <end position="1145"/>
    </location>
</feature>
<keyword evidence="4 7" id="KW-0010">Activator</keyword>
<feature type="region of interest" description="Disordered" evidence="8">
    <location>
        <begin position="533"/>
        <end position="632"/>
    </location>
</feature>
<feature type="region of interest" description="Disordered" evidence="8">
    <location>
        <begin position="979"/>
        <end position="1015"/>
    </location>
</feature>